<dbReference type="OrthoDB" id="8659436at2"/>
<keyword evidence="13" id="KW-0804">Transcription</keyword>
<dbReference type="Gene3D" id="1.10.10.10">
    <property type="entry name" value="Winged helix-like DNA-binding domain superfamily/Winged helix DNA-binding domain"/>
    <property type="match status" value="1"/>
</dbReference>
<dbReference type="Proteomes" id="UP000192602">
    <property type="component" value="Unassembled WGS sequence"/>
</dbReference>
<keyword evidence="10 15" id="KW-0408">Iron</keyword>
<evidence type="ECO:0000256" key="10">
    <source>
        <dbReference type="ARBA" id="ARBA00023004"/>
    </source>
</evidence>
<evidence type="ECO:0000313" key="16">
    <source>
        <dbReference type="EMBL" id="SMC09854.1"/>
    </source>
</evidence>
<keyword evidence="7" id="KW-0678">Repressor</keyword>
<dbReference type="GO" id="GO:1900705">
    <property type="term" value="P:negative regulation of siderophore biosynthetic process"/>
    <property type="evidence" value="ECO:0007669"/>
    <property type="project" value="TreeGrafter"/>
</dbReference>
<dbReference type="GO" id="GO:0008270">
    <property type="term" value="F:zinc ion binding"/>
    <property type="evidence" value="ECO:0007669"/>
    <property type="project" value="TreeGrafter"/>
</dbReference>
<evidence type="ECO:0000256" key="3">
    <source>
        <dbReference type="ARBA" id="ARBA00007957"/>
    </source>
</evidence>
<dbReference type="EMBL" id="FWWZ01000001">
    <property type="protein sequence ID" value="SMC09854.1"/>
    <property type="molecule type" value="Genomic_DNA"/>
</dbReference>
<evidence type="ECO:0000256" key="7">
    <source>
        <dbReference type="ARBA" id="ARBA00022491"/>
    </source>
</evidence>
<dbReference type="InterPro" id="IPR036390">
    <property type="entry name" value="WH_DNA-bd_sf"/>
</dbReference>
<feature type="binding site" evidence="15">
    <location>
        <position position="98"/>
    </location>
    <ligand>
        <name>Fe cation</name>
        <dbReference type="ChEBI" id="CHEBI:24875"/>
    </ligand>
</feature>
<reference evidence="17" key="1">
    <citation type="submission" date="2017-04" db="EMBL/GenBank/DDBJ databases">
        <authorList>
            <person name="Varghese N."/>
            <person name="Submissions S."/>
        </authorList>
    </citation>
    <scope>NUCLEOTIDE SEQUENCE [LARGE SCALE GENOMIC DNA]</scope>
    <source>
        <strain evidence="17">DSM 16512</strain>
    </source>
</reference>
<name>A0A1W1WU55_9BACT</name>
<evidence type="ECO:0000256" key="1">
    <source>
        <dbReference type="ARBA" id="ARBA00002997"/>
    </source>
</evidence>
<evidence type="ECO:0000256" key="13">
    <source>
        <dbReference type="ARBA" id="ARBA00023163"/>
    </source>
</evidence>
<proteinExistence type="inferred from homology"/>
<feature type="binding site" evidence="14">
    <location>
        <position position="104"/>
    </location>
    <ligand>
        <name>Zn(2+)</name>
        <dbReference type="ChEBI" id="CHEBI:29105"/>
    </ligand>
</feature>
<evidence type="ECO:0000256" key="6">
    <source>
        <dbReference type="ARBA" id="ARBA00022490"/>
    </source>
</evidence>
<organism evidence="16 17">
    <name type="scientific">Nitratiruptor tergarcus DSM 16512</name>
    <dbReference type="NCBI Taxonomy" id="1069081"/>
    <lineage>
        <taxon>Bacteria</taxon>
        <taxon>Pseudomonadati</taxon>
        <taxon>Campylobacterota</taxon>
        <taxon>Epsilonproteobacteria</taxon>
        <taxon>Nautiliales</taxon>
        <taxon>Nitratiruptoraceae</taxon>
        <taxon>Nitratiruptor</taxon>
    </lineage>
</organism>
<comment type="function">
    <text evidence="1">Acts as a global negative controlling element, employing Fe(2+) as a cofactor to bind the operator of the repressed genes.</text>
</comment>
<dbReference type="InterPro" id="IPR002481">
    <property type="entry name" value="FUR"/>
</dbReference>
<dbReference type="GO" id="GO:0000976">
    <property type="term" value="F:transcription cis-regulatory region binding"/>
    <property type="evidence" value="ECO:0007669"/>
    <property type="project" value="TreeGrafter"/>
</dbReference>
<dbReference type="InterPro" id="IPR043135">
    <property type="entry name" value="Fur_C"/>
</dbReference>
<dbReference type="Pfam" id="PF01475">
    <property type="entry name" value="FUR"/>
    <property type="match status" value="1"/>
</dbReference>
<dbReference type="AlphaFoldDB" id="A0A1W1WU55"/>
<dbReference type="PANTHER" id="PTHR33202">
    <property type="entry name" value="ZINC UPTAKE REGULATION PROTEIN"/>
    <property type="match status" value="1"/>
</dbReference>
<evidence type="ECO:0000256" key="11">
    <source>
        <dbReference type="ARBA" id="ARBA00023015"/>
    </source>
</evidence>
<feature type="binding site" evidence="14">
    <location>
        <position position="107"/>
    </location>
    <ligand>
        <name>Zn(2+)</name>
        <dbReference type="ChEBI" id="CHEBI:29105"/>
    </ligand>
</feature>
<dbReference type="GO" id="GO:0005829">
    <property type="term" value="C:cytosol"/>
    <property type="evidence" value="ECO:0007669"/>
    <property type="project" value="TreeGrafter"/>
</dbReference>
<dbReference type="PANTHER" id="PTHR33202:SF2">
    <property type="entry name" value="FERRIC UPTAKE REGULATION PROTEIN"/>
    <property type="match status" value="1"/>
</dbReference>
<dbReference type="GO" id="GO:0045892">
    <property type="term" value="P:negative regulation of DNA-templated transcription"/>
    <property type="evidence" value="ECO:0007669"/>
    <property type="project" value="TreeGrafter"/>
</dbReference>
<dbReference type="STRING" id="1069081.SAMN05660197_1676"/>
<feature type="binding site" evidence="15">
    <location>
        <position position="136"/>
    </location>
    <ligand>
        <name>Fe cation</name>
        <dbReference type="ChEBI" id="CHEBI:24875"/>
    </ligand>
</feature>
<comment type="cofactor">
    <cofactor evidence="15">
        <name>Mn(2+)</name>
        <dbReference type="ChEBI" id="CHEBI:29035"/>
    </cofactor>
    <cofactor evidence="15">
        <name>Fe(2+)</name>
        <dbReference type="ChEBI" id="CHEBI:29033"/>
    </cofactor>
    <text evidence="15">Binds 1 Mn(2+) or Fe(2+) ion per subunit.</text>
</comment>
<sequence>MSAEKQKDLELYLDELKTIVKKRGLKYSTQREQILKVLFNAKNHLTPEEIYQEVKKENTSIGLATVYRTLSFLESEDIVSSISFGSEGKKYELNRGEHHDHMICIKCGKIIEFFNEELERLQEEIAKKENFKLITHQMNMYGICEECQKKDQ</sequence>
<evidence type="ECO:0000256" key="9">
    <source>
        <dbReference type="ARBA" id="ARBA00022833"/>
    </source>
</evidence>
<keyword evidence="11" id="KW-0805">Transcription regulation</keyword>
<dbReference type="FunFam" id="3.30.1490.190:FF:000001">
    <property type="entry name" value="Ferric uptake regulation protein"/>
    <property type="match status" value="1"/>
</dbReference>
<keyword evidence="17" id="KW-1185">Reference proteome</keyword>
<dbReference type="CDD" id="cd07153">
    <property type="entry name" value="Fur_like"/>
    <property type="match status" value="1"/>
</dbReference>
<keyword evidence="8 14" id="KW-0479">Metal-binding</keyword>
<keyword evidence="6" id="KW-0963">Cytoplasm</keyword>
<feature type="binding site" evidence="14">
    <location>
        <position position="144"/>
    </location>
    <ligand>
        <name>Zn(2+)</name>
        <dbReference type="ChEBI" id="CHEBI:29105"/>
    </ligand>
</feature>
<evidence type="ECO:0000256" key="5">
    <source>
        <dbReference type="ARBA" id="ARBA00020910"/>
    </source>
</evidence>
<keyword evidence="9 14" id="KW-0862">Zinc</keyword>
<evidence type="ECO:0000256" key="12">
    <source>
        <dbReference type="ARBA" id="ARBA00023125"/>
    </source>
</evidence>
<dbReference type="GO" id="GO:0003700">
    <property type="term" value="F:DNA-binding transcription factor activity"/>
    <property type="evidence" value="ECO:0007669"/>
    <property type="project" value="InterPro"/>
</dbReference>
<dbReference type="Gene3D" id="3.30.1490.190">
    <property type="match status" value="1"/>
</dbReference>
<protein>
    <recommendedName>
        <fullName evidence="5">Ferric uptake regulation protein</fullName>
    </recommendedName>
</protein>
<comment type="subcellular location">
    <subcellularLocation>
        <location evidence="2">Cytoplasm</location>
    </subcellularLocation>
</comment>
<evidence type="ECO:0000256" key="14">
    <source>
        <dbReference type="PIRSR" id="PIRSR602481-1"/>
    </source>
</evidence>
<comment type="similarity">
    <text evidence="3">Belongs to the Fur family.</text>
</comment>
<dbReference type="RefSeq" id="WP_084276139.1">
    <property type="nucleotide sequence ID" value="NZ_AP026671.1"/>
</dbReference>
<accession>A0A1W1WU55</accession>
<evidence type="ECO:0000256" key="15">
    <source>
        <dbReference type="PIRSR" id="PIRSR602481-2"/>
    </source>
</evidence>
<feature type="binding site" evidence="14">
    <location>
        <position position="147"/>
    </location>
    <ligand>
        <name>Zn(2+)</name>
        <dbReference type="ChEBI" id="CHEBI:29105"/>
    </ligand>
</feature>
<comment type="subunit">
    <text evidence="4">Homodimer.</text>
</comment>
<evidence type="ECO:0000256" key="4">
    <source>
        <dbReference type="ARBA" id="ARBA00011738"/>
    </source>
</evidence>
<gene>
    <name evidence="16" type="ORF">SAMN05660197_1676</name>
</gene>
<comment type="cofactor">
    <cofactor evidence="14">
        <name>Zn(2+)</name>
        <dbReference type="ChEBI" id="CHEBI:29105"/>
    </cofactor>
    <text evidence="14">Binds 1 zinc ion per subunit.</text>
</comment>
<evidence type="ECO:0000313" key="17">
    <source>
        <dbReference type="Proteomes" id="UP000192602"/>
    </source>
</evidence>
<feature type="binding site" evidence="15">
    <location>
        <position position="119"/>
    </location>
    <ligand>
        <name>Fe cation</name>
        <dbReference type="ChEBI" id="CHEBI:24875"/>
    </ligand>
</feature>
<evidence type="ECO:0000256" key="8">
    <source>
        <dbReference type="ARBA" id="ARBA00022723"/>
    </source>
</evidence>
<keyword evidence="12" id="KW-0238">DNA-binding</keyword>
<evidence type="ECO:0000256" key="2">
    <source>
        <dbReference type="ARBA" id="ARBA00004496"/>
    </source>
</evidence>
<feature type="binding site" evidence="15">
    <location>
        <position position="100"/>
    </location>
    <ligand>
        <name>Fe cation</name>
        <dbReference type="ChEBI" id="CHEBI:24875"/>
    </ligand>
</feature>
<dbReference type="InterPro" id="IPR036388">
    <property type="entry name" value="WH-like_DNA-bd_sf"/>
</dbReference>
<dbReference type="SUPFAM" id="SSF46785">
    <property type="entry name" value="Winged helix' DNA-binding domain"/>
    <property type="match status" value="1"/>
</dbReference>